<accession>A2FZA1</accession>
<keyword evidence="6 8" id="KW-0472">Membrane</keyword>
<evidence type="ECO:0000313" key="12">
    <source>
        <dbReference type="Proteomes" id="UP000001542"/>
    </source>
</evidence>
<sequence>MNEVSKDQMEQTSDTNPSEISAGKKEKPGMKHFLKVLKFYPKRWVYFIALLFSFINGIVAIVFNVVIGNITTELTTSNDFMKAIKKNIYTFLIIMGIFAILWLIGQLCVSYAAPGFHINVRILLLSKLLSFDIDYFDQNQSGSLLDRITTDSSLIYSIYMDRLCVLTIDLSQALAGFVLSFIYSWRISLIALFVIPICFAAFFLCEYFIGKLWHDYNNATNAANTKAEEVINSFRTVKSFDRELTESEKYESSLQKILNVVNKTSVITGIKDGILNLFVNVLTVVFLYFCVWIIKNKPSWNMKSGDVMVLMSSLLFSIQAIFQALILFEDFRKANVASQRLLEILEHQPKINQKEGENPELIVKGKVEFKNVSFRYLSKDTYAVKNLSFTINPGETVAFVGESGCGKSTTLQLLQRFYEIESGEILVDDINITTWSPHYLRTQISIVPQTPVMFSMSIEDNIKYADPDIDKKNIYEAAKIGNAHNFIIGLPSRYNTIVQQTSLSGGPKQRICIARAVLQNSPILLLDEATAALDTESEKLVQQSLEEIRKGKTAIIVAHRLATVINADKIFVFKDGHIVEAGKHEELLSKGGYYADLIKYQLQQ</sequence>
<feature type="transmembrane region" description="Helical" evidence="8">
    <location>
        <begin position="273"/>
        <end position="295"/>
    </location>
</feature>
<dbReference type="VEuPathDB" id="TrichDB:TVAGG3_1022340"/>
<dbReference type="PANTHER" id="PTHR43394">
    <property type="entry name" value="ATP-DEPENDENT PERMEASE MDL1, MITOCHONDRIAL"/>
    <property type="match status" value="1"/>
</dbReference>
<dbReference type="Gene3D" id="3.40.50.300">
    <property type="entry name" value="P-loop containing nucleotide triphosphate hydrolases"/>
    <property type="match status" value="1"/>
</dbReference>
<dbReference type="EMBL" id="DS114168">
    <property type="protein sequence ID" value="EAX89770.1"/>
    <property type="molecule type" value="Genomic_DNA"/>
</dbReference>
<name>A2FZA1_TRIV3</name>
<evidence type="ECO:0000256" key="3">
    <source>
        <dbReference type="ARBA" id="ARBA00022741"/>
    </source>
</evidence>
<dbReference type="InterPro" id="IPR003439">
    <property type="entry name" value="ABC_transporter-like_ATP-bd"/>
</dbReference>
<feature type="transmembrane region" description="Helical" evidence="8">
    <location>
        <begin position="189"/>
        <end position="209"/>
    </location>
</feature>
<dbReference type="SUPFAM" id="SSF52540">
    <property type="entry name" value="P-loop containing nucleoside triphosphate hydrolases"/>
    <property type="match status" value="1"/>
</dbReference>
<comment type="subcellular location">
    <subcellularLocation>
        <location evidence="1">Membrane</location>
        <topology evidence="1">Multi-pass membrane protein</topology>
    </subcellularLocation>
</comment>
<feature type="transmembrane region" description="Helical" evidence="8">
    <location>
        <begin position="44"/>
        <end position="68"/>
    </location>
</feature>
<feature type="domain" description="ABC transmembrane type-1" evidence="10">
    <location>
        <begin position="47"/>
        <end position="333"/>
    </location>
</feature>
<dbReference type="InterPro" id="IPR036640">
    <property type="entry name" value="ABC1_TM_sf"/>
</dbReference>
<dbReference type="PANTHER" id="PTHR43394:SF1">
    <property type="entry name" value="ATP-BINDING CASSETTE SUB-FAMILY B MEMBER 10, MITOCHONDRIAL"/>
    <property type="match status" value="1"/>
</dbReference>
<dbReference type="Pfam" id="PF00664">
    <property type="entry name" value="ABC_membrane"/>
    <property type="match status" value="1"/>
</dbReference>
<dbReference type="Pfam" id="PF00005">
    <property type="entry name" value="ABC_tran"/>
    <property type="match status" value="1"/>
</dbReference>
<dbReference type="STRING" id="5722.A2FZA1"/>
<keyword evidence="2 8" id="KW-0812">Transmembrane</keyword>
<dbReference type="InterPro" id="IPR011527">
    <property type="entry name" value="ABC1_TM_dom"/>
</dbReference>
<protein>
    <submittedName>
        <fullName evidence="11">ABC transporter family protein</fullName>
    </submittedName>
</protein>
<dbReference type="AlphaFoldDB" id="A2FZA1"/>
<dbReference type="GO" id="GO:0042626">
    <property type="term" value="F:ATPase-coupled transmembrane transporter activity"/>
    <property type="evidence" value="ECO:0000318"/>
    <property type="project" value="GO_Central"/>
</dbReference>
<proteinExistence type="predicted"/>
<dbReference type="GO" id="GO:0005524">
    <property type="term" value="F:ATP binding"/>
    <property type="evidence" value="ECO:0007669"/>
    <property type="project" value="UniProtKB-KW"/>
</dbReference>
<dbReference type="VEuPathDB" id="TrichDB:TVAG_352380"/>
<dbReference type="SMR" id="A2FZA1"/>
<feature type="transmembrane region" description="Helical" evidence="8">
    <location>
        <begin position="88"/>
        <end position="113"/>
    </location>
</feature>
<feature type="domain" description="ABC transporter" evidence="9">
    <location>
        <begin position="367"/>
        <end position="600"/>
    </location>
</feature>
<dbReference type="FunFam" id="3.40.50.300:FF:000218">
    <property type="entry name" value="Multidrug ABC transporter ATP-binding protein"/>
    <property type="match status" value="1"/>
</dbReference>
<evidence type="ECO:0000256" key="7">
    <source>
        <dbReference type="SAM" id="MobiDB-lite"/>
    </source>
</evidence>
<dbReference type="Gene3D" id="1.20.1560.10">
    <property type="entry name" value="ABC transporter type 1, transmembrane domain"/>
    <property type="match status" value="1"/>
</dbReference>
<evidence type="ECO:0000259" key="9">
    <source>
        <dbReference type="PROSITE" id="PS50893"/>
    </source>
</evidence>
<keyword evidence="12" id="KW-1185">Reference proteome</keyword>
<feature type="region of interest" description="Disordered" evidence="7">
    <location>
        <begin position="1"/>
        <end position="24"/>
    </location>
</feature>
<evidence type="ECO:0000256" key="6">
    <source>
        <dbReference type="ARBA" id="ARBA00023136"/>
    </source>
</evidence>
<dbReference type="RefSeq" id="XP_001302700.1">
    <property type="nucleotide sequence ID" value="XM_001302699.1"/>
</dbReference>
<dbReference type="SMART" id="SM00382">
    <property type="entry name" value="AAA"/>
    <property type="match status" value="1"/>
</dbReference>
<dbReference type="OMA" id="GMNWILA"/>
<reference evidence="11" key="1">
    <citation type="submission" date="2006-10" db="EMBL/GenBank/DDBJ databases">
        <authorList>
            <person name="Amadeo P."/>
            <person name="Zhao Q."/>
            <person name="Wortman J."/>
            <person name="Fraser-Liggett C."/>
            <person name="Carlton J."/>
        </authorList>
    </citation>
    <scope>NUCLEOTIDE SEQUENCE</scope>
    <source>
        <strain evidence="11">G3</strain>
    </source>
</reference>
<dbReference type="InterPro" id="IPR039421">
    <property type="entry name" value="Type_1_exporter"/>
</dbReference>
<dbReference type="GO" id="GO:0016020">
    <property type="term" value="C:membrane"/>
    <property type="evidence" value="ECO:0000318"/>
    <property type="project" value="GO_Central"/>
</dbReference>
<dbReference type="GO" id="GO:0055085">
    <property type="term" value="P:transmembrane transport"/>
    <property type="evidence" value="ECO:0000318"/>
    <property type="project" value="GO_Central"/>
</dbReference>
<feature type="transmembrane region" description="Helical" evidence="8">
    <location>
        <begin position="163"/>
        <end position="183"/>
    </location>
</feature>
<evidence type="ECO:0000259" key="10">
    <source>
        <dbReference type="PROSITE" id="PS50929"/>
    </source>
</evidence>
<dbReference type="CDD" id="cd18577">
    <property type="entry name" value="ABC_6TM_Pgp_ABCB1_D1_like"/>
    <property type="match status" value="1"/>
</dbReference>
<feature type="transmembrane region" description="Helical" evidence="8">
    <location>
        <begin position="307"/>
        <end position="328"/>
    </location>
</feature>
<dbReference type="InterPro" id="IPR027417">
    <property type="entry name" value="P-loop_NTPase"/>
</dbReference>
<dbReference type="InParanoid" id="A2FZA1"/>
<gene>
    <name evidence="11" type="ORF">TVAG_352380</name>
</gene>
<reference evidence="11" key="2">
    <citation type="journal article" date="2007" name="Science">
        <title>Draft genome sequence of the sexually transmitted pathogen Trichomonas vaginalis.</title>
        <authorList>
            <person name="Carlton J.M."/>
            <person name="Hirt R.P."/>
            <person name="Silva J.C."/>
            <person name="Delcher A.L."/>
            <person name="Schatz M."/>
            <person name="Zhao Q."/>
            <person name="Wortman J.R."/>
            <person name="Bidwell S.L."/>
            <person name="Alsmark U.C.M."/>
            <person name="Besteiro S."/>
            <person name="Sicheritz-Ponten T."/>
            <person name="Noel C.J."/>
            <person name="Dacks J.B."/>
            <person name="Foster P.G."/>
            <person name="Simillion C."/>
            <person name="Van de Peer Y."/>
            <person name="Miranda-Saavedra D."/>
            <person name="Barton G.J."/>
            <person name="Westrop G.D."/>
            <person name="Mueller S."/>
            <person name="Dessi D."/>
            <person name="Fiori P.L."/>
            <person name="Ren Q."/>
            <person name="Paulsen I."/>
            <person name="Zhang H."/>
            <person name="Bastida-Corcuera F.D."/>
            <person name="Simoes-Barbosa A."/>
            <person name="Brown M.T."/>
            <person name="Hayes R.D."/>
            <person name="Mukherjee M."/>
            <person name="Okumura C.Y."/>
            <person name="Schneider R."/>
            <person name="Smith A.J."/>
            <person name="Vanacova S."/>
            <person name="Villalvazo M."/>
            <person name="Haas B.J."/>
            <person name="Pertea M."/>
            <person name="Feldblyum T.V."/>
            <person name="Utterback T.R."/>
            <person name="Shu C.L."/>
            <person name="Osoegawa K."/>
            <person name="de Jong P.J."/>
            <person name="Hrdy I."/>
            <person name="Horvathova L."/>
            <person name="Zubacova Z."/>
            <person name="Dolezal P."/>
            <person name="Malik S.B."/>
            <person name="Logsdon J.M. Jr."/>
            <person name="Henze K."/>
            <person name="Gupta A."/>
            <person name="Wang C.C."/>
            <person name="Dunne R.L."/>
            <person name="Upcroft J.A."/>
            <person name="Upcroft P."/>
            <person name="White O."/>
            <person name="Salzberg S.L."/>
            <person name="Tang P."/>
            <person name="Chiu C.-H."/>
            <person name="Lee Y.-S."/>
            <person name="Embley T.M."/>
            <person name="Coombs G.H."/>
            <person name="Mottram J.C."/>
            <person name="Tachezy J."/>
            <person name="Fraser-Liggett C.M."/>
            <person name="Johnson P.J."/>
        </authorList>
    </citation>
    <scope>NUCLEOTIDE SEQUENCE [LARGE SCALE GENOMIC DNA]</scope>
    <source>
        <strain evidence="11">G3</strain>
    </source>
</reference>
<evidence type="ECO:0000256" key="5">
    <source>
        <dbReference type="ARBA" id="ARBA00022989"/>
    </source>
</evidence>
<dbReference type="SUPFAM" id="SSF90123">
    <property type="entry name" value="ABC transporter transmembrane region"/>
    <property type="match status" value="1"/>
</dbReference>
<keyword evidence="4" id="KW-0067">ATP-binding</keyword>
<evidence type="ECO:0000256" key="8">
    <source>
        <dbReference type="SAM" id="Phobius"/>
    </source>
</evidence>
<organism evidence="11 12">
    <name type="scientific">Trichomonas vaginalis (strain ATCC PRA-98 / G3)</name>
    <dbReference type="NCBI Taxonomy" id="412133"/>
    <lineage>
        <taxon>Eukaryota</taxon>
        <taxon>Metamonada</taxon>
        <taxon>Parabasalia</taxon>
        <taxon>Trichomonadida</taxon>
        <taxon>Trichomonadidae</taxon>
        <taxon>Trichomonas</taxon>
    </lineage>
</organism>
<dbReference type="FunFam" id="1.20.1560.10:FF:000178">
    <property type="entry name" value="ABC transporter family protein"/>
    <property type="match status" value="1"/>
</dbReference>
<dbReference type="OrthoDB" id="6500128at2759"/>
<feature type="compositionally biased region" description="Polar residues" evidence="7">
    <location>
        <begin position="10"/>
        <end position="19"/>
    </location>
</feature>
<dbReference type="GO" id="GO:0016887">
    <property type="term" value="F:ATP hydrolysis activity"/>
    <property type="evidence" value="ECO:0007669"/>
    <property type="project" value="InterPro"/>
</dbReference>
<dbReference type="GO" id="GO:0140359">
    <property type="term" value="F:ABC-type transporter activity"/>
    <property type="evidence" value="ECO:0007669"/>
    <property type="project" value="InterPro"/>
</dbReference>
<dbReference type="PROSITE" id="PS50929">
    <property type="entry name" value="ABC_TM1F"/>
    <property type="match status" value="1"/>
</dbReference>
<evidence type="ECO:0000256" key="1">
    <source>
        <dbReference type="ARBA" id="ARBA00004141"/>
    </source>
</evidence>
<evidence type="ECO:0000256" key="4">
    <source>
        <dbReference type="ARBA" id="ARBA00022840"/>
    </source>
</evidence>
<dbReference type="KEGG" id="tva:4747444"/>
<evidence type="ECO:0000256" key="2">
    <source>
        <dbReference type="ARBA" id="ARBA00022692"/>
    </source>
</evidence>
<dbReference type="eggNOG" id="KOG0055">
    <property type="taxonomic scope" value="Eukaryota"/>
</dbReference>
<dbReference type="PROSITE" id="PS50893">
    <property type="entry name" value="ABC_TRANSPORTER_2"/>
    <property type="match status" value="1"/>
</dbReference>
<evidence type="ECO:0000313" key="11">
    <source>
        <dbReference type="EMBL" id="EAX89770.1"/>
    </source>
</evidence>
<dbReference type="Proteomes" id="UP000001542">
    <property type="component" value="Unassembled WGS sequence"/>
</dbReference>
<dbReference type="InterPro" id="IPR003593">
    <property type="entry name" value="AAA+_ATPase"/>
</dbReference>
<keyword evidence="3" id="KW-0547">Nucleotide-binding</keyword>
<keyword evidence="5 8" id="KW-1133">Transmembrane helix</keyword>